<sequence>MKNFILSALSIIIILSFPIASVWAQEAPETPAASQTATIEYKLPYPGMLPDNALYKLKVLRDKIMLTLIYDPVKKAQYHLLLANKQLLMSKMLVDKGNIPLAAETALKGENQMTLMTFVFKNANLAPQTGFLDEAKQATLKHRELLKEIITKVPAEATETFSTVMGFSQRNIEELQRLTTETGE</sequence>
<dbReference type="EMBL" id="MHMN01000015">
    <property type="protein sequence ID" value="OGZ28582.1"/>
    <property type="molecule type" value="Genomic_DNA"/>
</dbReference>
<dbReference type="InterPro" id="IPR043725">
    <property type="entry name" value="DUF5667"/>
</dbReference>
<proteinExistence type="predicted"/>
<feature type="domain" description="DUF5667" evidence="2">
    <location>
        <begin position="47"/>
        <end position="155"/>
    </location>
</feature>
<gene>
    <name evidence="3" type="ORF">A2427_00860</name>
</gene>
<accession>A0A1G2EST4</accession>
<evidence type="ECO:0000259" key="2">
    <source>
        <dbReference type="Pfam" id="PF18915"/>
    </source>
</evidence>
<keyword evidence="1" id="KW-0732">Signal</keyword>
<evidence type="ECO:0000313" key="3">
    <source>
        <dbReference type="EMBL" id="OGZ28582.1"/>
    </source>
</evidence>
<evidence type="ECO:0000313" key="4">
    <source>
        <dbReference type="Proteomes" id="UP000176326"/>
    </source>
</evidence>
<evidence type="ECO:0000256" key="1">
    <source>
        <dbReference type="SAM" id="SignalP"/>
    </source>
</evidence>
<organism evidence="3 4">
    <name type="scientific">Candidatus Nealsonbacteria bacterium RIFOXYC1_FULL_40_7</name>
    <dbReference type="NCBI Taxonomy" id="1801678"/>
    <lineage>
        <taxon>Bacteria</taxon>
        <taxon>Candidatus Nealsoniibacteriota</taxon>
    </lineage>
</organism>
<dbReference type="AlphaFoldDB" id="A0A1G2EST4"/>
<dbReference type="Pfam" id="PF18915">
    <property type="entry name" value="DUF5667"/>
    <property type="match status" value="1"/>
</dbReference>
<comment type="caution">
    <text evidence="3">The sequence shown here is derived from an EMBL/GenBank/DDBJ whole genome shotgun (WGS) entry which is preliminary data.</text>
</comment>
<feature type="chain" id="PRO_5009582785" description="DUF5667 domain-containing protein" evidence="1">
    <location>
        <begin position="25"/>
        <end position="184"/>
    </location>
</feature>
<dbReference type="Proteomes" id="UP000176326">
    <property type="component" value="Unassembled WGS sequence"/>
</dbReference>
<reference evidence="3 4" key="1">
    <citation type="journal article" date="2016" name="Nat. Commun.">
        <title>Thousands of microbial genomes shed light on interconnected biogeochemical processes in an aquifer system.</title>
        <authorList>
            <person name="Anantharaman K."/>
            <person name="Brown C.T."/>
            <person name="Hug L.A."/>
            <person name="Sharon I."/>
            <person name="Castelle C.J."/>
            <person name="Probst A.J."/>
            <person name="Thomas B.C."/>
            <person name="Singh A."/>
            <person name="Wilkins M.J."/>
            <person name="Karaoz U."/>
            <person name="Brodie E.L."/>
            <person name="Williams K.H."/>
            <person name="Hubbard S.S."/>
            <person name="Banfield J.F."/>
        </authorList>
    </citation>
    <scope>NUCLEOTIDE SEQUENCE [LARGE SCALE GENOMIC DNA]</scope>
</reference>
<feature type="signal peptide" evidence="1">
    <location>
        <begin position="1"/>
        <end position="24"/>
    </location>
</feature>
<name>A0A1G2EST4_9BACT</name>
<protein>
    <recommendedName>
        <fullName evidence="2">DUF5667 domain-containing protein</fullName>
    </recommendedName>
</protein>